<feature type="non-terminal residue" evidence="1">
    <location>
        <position position="170"/>
    </location>
</feature>
<sequence length="170" mass="19663">GMLLFCLWGGTHQAKQLSLKPVPPIPQRESAKMLSDLNQTAPDPPQPCWGRLAAYLQKRQFWLYRNTDAAYFGEGESFFRDLVEHLRQAETYIFMEYYILAEGTVWDEIFAVLKERAAAGVEIHLIIDDFGTLTRLSDGTLQAIKDAGIEVEIFNPVHRYINRLYFNYRD</sequence>
<name>K1SYP9_9ZZZZ</name>
<evidence type="ECO:0000313" key="1">
    <source>
        <dbReference type="EMBL" id="EKC65757.1"/>
    </source>
</evidence>
<proteinExistence type="predicted"/>
<accession>K1SYP9</accession>
<feature type="non-terminal residue" evidence="1">
    <location>
        <position position="1"/>
    </location>
</feature>
<dbReference type="PANTHER" id="PTHR21248">
    <property type="entry name" value="CARDIOLIPIN SYNTHASE"/>
    <property type="match status" value="1"/>
</dbReference>
<dbReference type="Gene3D" id="3.30.870.10">
    <property type="entry name" value="Endonuclease Chain A"/>
    <property type="match status" value="1"/>
</dbReference>
<dbReference type="PANTHER" id="PTHR21248:SF22">
    <property type="entry name" value="PHOSPHOLIPASE D"/>
    <property type="match status" value="1"/>
</dbReference>
<dbReference type="AlphaFoldDB" id="K1SYP9"/>
<reference evidence="1" key="1">
    <citation type="journal article" date="2013" name="Environ. Microbiol.">
        <title>Microbiota from the distal guts of lean and obese adolescents exhibit partial functional redundancy besides clear differences in community structure.</title>
        <authorList>
            <person name="Ferrer M."/>
            <person name="Ruiz A."/>
            <person name="Lanza F."/>
            <person name="Haange S.B."/>
            <person name="Oberbach A."/>
            <person name="Till H."/>
            <person name="Bargiela R."/>
            <person name="Campoy C."/>
            <person name="Segura M.T."/>
            <person name="Richter M."/>
            <person name="von Bergen M."/>
            <person name="Seifert J."/>
            <person name="Suarez A."/>
        </authorList>
    </citation>
    <scope>NUCLEOTIDE SEQUENCE</scope>
</reference>
<dbReference type="EMBL" id="AJWY01006827">
    <property type="protein sequence ID" value="EKC65757.1"/>
    <property type="molecule type" value="Genomic_DNA"/>
</dbReference>
<protein>
    <submittedName>
        <fullName evidence="1">Phosphatidylserine/phosphatidylglycerophosphate/ cardiolipin synthase</fullName>
    </submittedName>
</protein>
<comment type="caution">
    <text evidence="1">The sequence shown here is derived from an EMBL/GenBank/DDBJ whole genome shotgun (WGS) entry which is preliminary data.</text>
</comment>
<organism evidence="1">
    <name type="scientific">human gut metagenome</name>
    <dbReference type="NCBI Taxonomy" id="408170"/>
    <lineage>
        <taxon>unclassified sequences</taxon>
        <taxon>metagenomes</taxon>
        <taxon>organismal metagenomes</taxon>
    </lineage>
</organism>
<gene>
    <name evidence="1" type="ORF">LEA_10157</name>
</gene>
<dbReference type="SUPFAM" id="SSF56024">
    <property type="entry name" value="Phospholipase D/nuclease"/>
    <property type="match status" value="1"/>
</dbReference>